<dbReference type="Pfam" id="PF24623">
    <property type="entry name" value="Phage_zn_bind_8"/>
    <property type="match status" value="1"/>
</dbReference>
<accession>A0A918VSV4</accession>
<gene>
    <name evidence="2" type="ORF">GCM10010389_66510</name>
</gene>
<organism evidence="2 3">
    <name type="scientific">Streptomyces echinoruber</name>
    <dbReference type="NCBI Taxonomy" id="68898"/>
    <lineage>
        <taxon>Bacteria</taxon>
        <taxon>Bacillati</taxon>
        <taxon>Actinomycetota</taxon>
        <taxon>Actinomycetes</taxon>
        <taxon>Kitasatosporales</taxon>
        <taxon>Streptomycetaceae</taxon>
        <taxon>Streptomyces</taxon>
    </lineage>
</organism>
<evidence type="ECO:0000313" key="3">
    <source>
        <dbReference type="Proteomes" id="UP000623010"/>
    </source>
</evidence>
<evidence type="ECO:0000259" key="1">
    <source>
        <dbReference type="Pfam" id="PF24623"/>
    </source>
</evidence>
<feature type="domain" description="DNA-binding phage zinc finger" evidence="1">
    <location>
        <begin position="168"/>
        <end position="233"/>
    </location>
</feature>
<comment type="caution">
    <text evidence="2">The sequence shown here is derived from an EMBL/GenBank/DDBJ whole genome shotgun (WGS) entry which is preliminary data.</text>
</comment>
<sequence>MDRRQIAALLAHADRLDPTRAPADRAAAAERLDQWHALLADVPATAPHPEGRHFDAADVVRHHIATSPYPIKPSDVSRVWADFRRDVLSRHVDPVPDVDPDDDAAYRAALAAQRRAIETGQAVAQPRAALTAGRDARNAQARDRLRALGVDYVPKHVRDQLAPFRPVRAMRERLAAADLPDPLDVECTWCGATVGKPCRVRRINPKTDAIGTRRMKAPHPCRVEAAQARRAQQGAVA</sequence>
<evidence type="ECO:0000313" key="2">
    <source>
        <dbReference type="EMBL" id="GHA19745.1"/>
    </source>
</evidence>
<dbReference type="RefSeq" id="WP_190061265.1">
    <property type="nucleotide sequence ID" value="NZ_BMWH01000073.1"/>
</dbReference>
<protein>
    <recommendedName>
        <fullName evidence="1">DNA-binding phage zinc finger domain-containing protein</fullName>
    </recommendedName>
</protein>
<reference evidence="2" key="1">
    <citation type="journal article" date="2014" name="Int. J. Syst. Evol. Microbiol.">
        <title>Complete genome sequence of Corynebacterium casei LMG S-19264T (=DSM 44701T), isolated from a smear-ripened cheese.</title>
        <authorList>
            <consortium name="US DOE Joint Genome Institute (JGI-PGF)"/>
            <person name="Walter F."/>
            <person name="Albersmeier A."/>
            <person name="Kalinowski J."/>
            <person name="Ruckert C."/>
        </authorList>
    </citation>
    <scope>NUCLEOTIDE SEQUENCE</scope>
    <source>
        <strain evidence="2">JCM 5016</strain>
    </source>
</reference>
<dbReference type="Proteomes" id="UP000623010">
    <property type="component" value="Unassembled WGS sequence"/>
</dbReference>
<name>A0A918VSV4_9ACTN</name>
<reference evidence="2" key="2">
    <citation type="submission" date="2020-09" db="EMBL/GenBank/DDBJ databases">
        <authorList>
            <person name="Sun Q."/>
            <person name="Ohkuma M."/>
        </authorList>
    </citation>
    <scope>NUCLEOTIDE SEQUENCE</scope>
    <source>
        <strain evidence="2">JCM 5016</strain>
    </source>
</reference>
<proteinExistence type="predicted"/>
<keyword evidence="3" id="KW-1185">Reference proteome</keyword>
<dbReference type="AlphaFoldDB" id="A0A918VSV4"/>
<dbReference type="InterPro" id="IPR056911">
    <property type="entry name" value="Phage_Znf_bind_put"/>
</dbReference>
<dbReference type="EMBL" id="BMWH01000073">
    <property type="protein sequence ID" value="GHA19745.1"/>
    <property type="molecule type" value="Genomic_DNA"/>
</dbReference>